<dbReference type="EMBL" id="CM004468">
    <property type="protein sequence ID" value="OCT93997.1"/>
    <property type="molecule type" value="Genomic_DNA"/>
</dbReference>
<evidence type="ECO:0000256" key="1">
    <source>
        <dbReference type="SAM" id="MobiDB-lite"/>
    </source>
</evidence>
<gene>
    <name evidence="2" type="ORF">XELAEV_18011660mg</name>
</gene>
<sequence length="83" mass="8732">MTTVVPTSHSRTVGGVWQPSQVDPPVGTRTLLIPAASPNFLPELPPGGQAWQGRDVTAIPPPESEELSLCGAYLAFLGSREHG</sequence>
<proteinExistence type="predicted"/>
<feature type="region of interest" description="Disordered" evidence="1">
    <location>
        <begin position="1"/>
        <end position="21"/>
    </location>
</feature>
<evidence type="ECO:0000313" key="3">
    <source>
        <dbReference type="Proteomes" id="UP000694892"/>
    </source>
</evidence>
<dbReference type="AlphaFoldDB" id="A0A974DLR1"/>
<reference evidence="3" key="1">
    <citation type="journal article" date="2016" name="Nature">
        <title>Genome evolution in the allotetraploid frog Xenopus laevis.</title>
        <authorList>
            <person name="Session A.M."/>
            <person name="Uno Y."/>
            <person name="Kwon T."/>
            <person name="Chapman J.A."/>
            <person name="Toyoda A."/>
            <person name="Takahashi S."/>
            <person name="Fukui A."/>
            <person name="Hikosaka A."/>
            <person name="Suzuki A."/>
            <person name="Kondo M."/>
            <person name="van Heeringen S.J."/>
            <person name="Quigley I."/>
            <person name="Heinz S."/>
            <person name="Ogino H."/>
            <person name="Ochi H."/>
            <person name="Hellsten U."/>
            <person name="Lyons J.B."/>
            <person name="Simakov O."/>
            <person name="Putnam N."/>
            <person name="Stites J."/>
            <person name="Kuroki Y."/>
            <person name="Tanaka T."/>
            <person name="Michiue T."/>
            <person name="Watanabe M."/>
            <person name="Bogdanovic O."/>
            <person name="Lister R."/>
            <person name="Georgiou G."/>
            <person name="Paranjpe S.S."/>
            <person name="van Kruijsbergen I."/>
            <person name="Shu S."/>
            <person name="Carlson J."/>
            <person name="Kinoshita T."/>
            <person name="Ohta Y."/>
            <person name="Mawaribuchi S."/>
            <person name="Jenkins J."/>
            <person name="Grimwood J."/>
            <person name="Schmutz J."/>
            <person name="Mitros T."/>
            <person name="Mozaffari S.V."/>
            <person name="Suzuki Y."/>
            <person name="Haramoto Y."/>
            <person name="Yamamoto T.S."/>
            <person name="Takagi C."/>
            <person name="Heald R."/>
            <person name="Miller K."/>
            <person name="Haudenschild C."/>
            <person name="Kitzman J."/>
            <person name="Nakayama T."/>
            <person name="Izutsu Y."/>
            <person name="Robert J."/>
            <person name="Fortriede J."/>
            <person name="Burns K."/>
            <person name="Lotay V."/>
            <person name="Karimi K."/>
            <person name="Yasuoka Y."/>
            <person name="Dichmann D.S."/>
            <person name="Flajnik M.F."/>
            <person name="Houston D.W."/>
            <person name="Shendure J."/>
            <person name="DuPasquier L."/>
            <person name="Vize P.D."/>
            <person name="Zorn A.M."/>
            <person name="Ito M."/>
            <person name="Marcotte E.M."/>
            <person name="Wallingford J.B."/>
            <person name="Ito Y."/>
            <person name="Asashima M."/>
            <person name="Ueno N."/>
            <person name="Matsuda Y."/>
            <person name="Veenstra G.J."/>
            <person name="Fujiyama A."/>
            <person name="Harland R.M."/>
            <person name="Taira M."/>
            <person name="Rokhsar D.S."/>
        </authorList>
    </citation>
    <scope>NUCLEOTIDE SEQUENCE [LARGE SCALE GENOMIC DNA]</scope>
    <source>
        <strain evidence="3">J</strain>
    </source>
</reference>
<protein>
    <submittedName>
        <fullName evidence="2">Uncharacterized protein</fullName>
    </submittedName>
</protein>
<evidence type="ECO:0000313" key="2">
    <source>
        <dbReference type="EMBL" id="OCT93997.1"/>
    </source>
</evidence>
<dbReference type="Proteomes" id="UP000694892">
    <property type="component" value="Chromosome 2L"/>
</dbReference>
<name>A0A974DLR1_XENLA</name>
<accession>A0A974DLR1</accession>
<feature type="compositionally biased region" description="Polar residues" evidence="1">
    <location>
        <begin position="1"/>
        <end position="11"/>
    </location>
</feature>
<organism evidence="2 3">
    <name type="scientific">Xenopus laevis</name>
    <name type="common">African clawed frog</name>
    <dbReference type="NCBI Taxonomy" id="8355"/>
    <lineage>
        <taxon>Eukaryota</taxon>
        <taxon>Metazoa</taxon>
        <taxon>Chordata</taxon>
        <taxon>Craniata</taxon>
        <taxon>Vertebrata</taxon>
        <taxon>Euteleostomi</taxon>
        <taxon>Amphibia</taxon>
        <taxon>Batrachia</taxon>
        <taxon>Anura</taxon>
        <taxon>Pipoidea</taxon>
        <taxon>Pipidae</taxon>
        <taxon>Xenopodinae</taxon>
        <taxon>Xenopus</taxon>
        <taxon>Xenopus</taxon>
    </lineage>
</organism>